<proteinExistence type="predicted"/>
<keyword evidence="1" id="KW-0804">Transcription</keyword>
<protein>
    <submittedName>
        <fullName evidence="1">DNA-directed RNA polymerase subunit RPC12/RpoP</fullName>
    </submittedName>
</protein>
<evidence type="ECO:0000313" key="1">
    <source>
        <dbReference type="EMBL" id="MBP1992303.1"/>
    </source>
</evidence>
<keyword evidence="2" id="KW-1185">Reference proteome</keyword>
<name>A0ABS4IXI6_9BACL</name>
<keyword evidence="1" id="KW-0240">DNA-directed RNA polymerase</keyword>
<dbReference type="RefSeq" id="WP_209973192.1">
    <property type="nucleotide sequence ID" value="NZ_JAGGLB010000013.1"/>
</dbReference>
<accession>A0ABS4IXI6</accession>
<sequence length="68" mass="7804">MRDDKVSKWIQAAKILGKDPIEKVACPECGQGELESTDVDSHLDSVNFERYMHCPICLKRNILRMKRG</sequence>
<gene>
    <name evidence="1" type="ORF">J2Z66_003911</name>
</gene>
<evidence type="ECO:0000313" key="2">
    <source>
        <dbReference type="Proteomes" id="UP001519287"/>
    </source>
</evidence>
<dbReference type="GO" id="GO:0000428">
    <property type="term" value="C:DNA-directed RNA polymerase complex"/>
    <property type="evidence" value="ECO:0007669"/>
    <property type="project" value="UniProtKB-KW"/>
</dbReference>
<dbReference type="Proteomes" id="UP001519287">
    <property type="component" value="Unassembled WGS sequence"/>
</dbReference>
<organism evidence="1 2">
    <name type="scientific">Paenibacillus eucommiae</name>
    <dbReference type="NCBI Taxonomy" id="1355755"/>
    <lineage>
        <taxon>Bacteria</taxon>
        <taxon>Bacillati</taxon>
        <taxon>Bacillota</taxon>
        <taxon>Bacilli</taxon>
        <taxon>Bacillales</taxon>
        <taxon>Paenibacillaceae</taxon>
        <taxon>Paenibacillus</taxon>
    </lineage>
</organism>
<reference evidence="1 2" key="1">
    <citation type="submission" date="2021-03" db="EMBL/GenBank/DDBJ databases">
        <title>Genomic Encyclopedia of Type Strains, Phase IV (KMG-IV): sequencing the most valuable type-strain genomes for metagenomic binning, comparative biology and taxonomic classification.</title>
        <authorList>
            <person name="Goeker M."/>
        </authorList>
    </citation>
    <scope>NUCLEOTIDE SEQUENCE [LARGE SCALE GENOMIC DNA]</scope>
    <source>
        <strain evidence="1 2">DSM 26048</strain>
    </source>
</reference>
<comment type="caution">
    <text evidence="1">The sequence shown here is derived from an EMBL/GenBank/DDBJ whole genome shotgun (WGS) entry which is preliminary data.</text>
</comment>
<dbReference type="EMBL" id="JAGGLB010000013">
    <property type="protein sequence ID" value="MBP1992303.1"/>
    <property type="molecule type" value="Genomic_DNA"/>
</dbReference>